<accession>A0A6G1Q4C1</accession>
<name>A0A6G1Q4C1_CHAAH</name>
<dbReference type="Proteomes" id="UP000503349">
    <property type="component" value="Chromosome 12"/>
</dbReference>
<dbReference type="EMBL" id="CM015723">
    <property type="protein sequence ID" value="KAF3697385.1"/>
    <property type="molecule type" value="Genomic_DNA"/>
</dbReference>
<proteinExistence type="predicted"/>
<sequence>MDCQSNFAKTAMLMVTFTQQISTLYENLCNVTLLKVFHASAKHKLQYFHQLLLVYIEIREGEACKRF</sequence>
<evidence type="ECO:0000313" key="2">
    <source>
        <dbReference type="Proteomes" id="UP000503349"/>
    </source>
</evidence>
<gene>
    <name evidence="1" type="ORF">EXN66_Car013065</name>
</gene>
<reference evidence="2" key="2">
    <citation type="submission" date="2019-02" db="EMBL/GenBank/DDBJ databases">
        <title>Opniocepnalus argus Var Kimnra genome.</title>
        <authorList>
            <person name="Zhou C."/>
            <person name="Xiao S."/>
        </authorList>
    </citation>
    <scope>NUCLEOTIDE SEQUENCE [LARGE SCALE GENOMIC DNA]</scope>
</reference>
<dbReference type="AlphaFoldDB" id="A0A6G1Q4C1"/>
<organism evidence="1 2">
    <name type="scientific">Channa argus</name>
    <name type="common">Northern snakehead</name>
    <name type="synonym">Ophicephalus argus</name>
    <dbReference type="NCBI Taxonomy" id="215402"/>
    <lineage>
        <taxon>Eukaryota</taxon>
        <taxon>Metazoa</taxon>
        <taxon>Chordata</taxon>
        <taxon>Craniata</taxon>
        <taxon>Vertebrata</taxon>
        <taxon>Euteleostomi</taxon>
        <taxon>Actinopterygii</taxon>
        <taxon>Neopterygii</taxon>
        <taxon>Teleostei</taxon>
        <taxon>Neoteleostei</taxon>
        <taxon>Acanthomorphata</taxon>
        <taxon>Anabantaria</taxon>
        <taxon>Anabantiformes</taxon>
        <taxon>Channoidei</taxon>
        <taxon>Channidae</taxon>
        <taxon>Channa</taxon>
    </lineage>
</organism>
<protein>
    <submittedName>
        <fullName evidence="1">Uncharacterized protein</fullName>
    </submittedName>
</protein>
<keyword evidence="2" id="KW-1185">Reference proteome</keyword>
<evidence type="ECO:0000313" key="1">
    <source>
        <dbReference type="EMBL" id="KAF3697385.1"/>
    </source>
</evidence>
<reference evidence="1 2" key="1">
    <citation type="submission" date="2019-02" db="EMBL/GenBank/DDBJ databases">
        <title>Opniocepnalus argus genome.</title>
        <authorList>
            <person name="Zhou C."/>
            <person name="Xiao S."/>
        </authorList>
    </citation>
    <scope>NUCLEOTIDE SEQUENCE [LARGE SCALE GENOMIC DNA]</scope>
    <source>
        <strain evidence="1">OARG1902GOOAL</strain>
        <tissue evidence="1">Muscle</tissue>
    </source>
</reference>